<dbReference type="SUPFAM" id="SSF52058">
    <property type="entry name" value="L domain-like"/>
    <property type="match status" value="1"/>
</dbReference>
<dbReference type="AlphaFoldDB" id="A0A3B6FZH2"/>
<sequence>MSKREEKHLIDELIEFLDEKRCLMVIDDTWDESAWDFIKRAFSKNSIGSRLIMTTRNVGVAEACCSSSHDIIYHMKPLCEDVSRRLFYKRIFSHEKECPHELVEVSENILKKCGGIPLAIITIASLLSNNRQMRTKDQWDAVLHSIGRGLKENRNVKEMKKILLFSYYDLPSYLKPCLLYLSIFPEDHLIIRAKLILNWISEGIVYSDEEETSLYELGDSYFNELVNRSMIQPIGIDDEEKVKACRVHDMVLDLICSLASEENFVTILNGTKRKISDSQSKVRRLSIQNSSVEVDTISMAQVRSISVFTNDNVDQLFKVSSCQVLRVLDSEHCPTLDTWNFLHLRQLRLRDYGGKKLPMEMGKLLFLQLLDISGTSVIEIPSSVFGLKRLMYFDIGWVFSVKLPPGVGNLTSLEVLKGLAVGKMQSYDWCNHHVAKELGNLTKLRVLHIFLIILDESIAKTLVESLNNLHKLQVLDIAGHKGRHLNLMHEGLVPSQQLRKVLITGCSAWTLPAWINPSSLPLLSYLEITVSEVRPEDILLLGTLPALRYLDLSDDGYWSQHESVKWDQRVTEMEKSVVTADAFPCVEKCYFRGIAIVPSIFPRGAAPRLKELKFSFPARWIGRGDNDLSMGHLPSLEKVQVTVWFREASDKVVEEADAALRAAAEDHPNRLVIEIYK</sequence>
<dbReference type="Gene3D" id="1.10.8.430">
    <property type="entry name" value="Helical domain of apoptotic protease-activating factors"/>
    <property type="match status" value="1"/>
</dbReference>
<dbReference type="Gramene" id="TraesNOR3B03G01818740.1">
    <property type="protein sequence ID" value="TraesNOR3B03G01818740.1"/>
    <property type="gene ID" value="TraesNOR3B03G01818740"/>
</dbReference>
<dbReference type="Gramene" id="TraesMAC3B03G01794590.1">
    <property type="protein sequence ID" value="TraesMAC3B03G01794590.1"/>
    <property type="gene ID" value="TraesMAC3B03G01794590"/>
</dbReference>
<dbReference type="InterPro" id="IPR036388">
    <property type="entry name" value="WH-like_DNA-bd_sf"/>
</dbReference>
<dbReference type="Gramene" id="TraesCLE_scaffold_023033_01G000200.1">
    <property type="protein sequence ID" value="TraesCLE_scaffold_023033_01G000200.1"/>
    <property type="gene ID" value="TraesCLE_scaffold_023033_01G000200"/>
</dbReference>
<evidence type="ECO:0000259" key="5">
    <source>
        <dbReference type="Pfam" id="PF23598"/>
    </source>
</evidence>
<feature type="domain" description="Disease resistance R13L4/SHOC-2-like LRR" evidence="5">
    <location>
        <begin position="301"/>
        <end position="670"/>
    </location>
</feature>
<dbReference type="Pfam" id="PF00931">
    <property type="entry name" value="NB-ARC"/>
    <property type="match status" value="1"/>
</dbReference>
<dbReference type="OrthoDB" id="7451790at2759"/>
<dbReference type="InterPro" id="IPR055414">
    <property type="entry name" value="LRR_R13L4/SHOC2-like"/>
</dbReference>
<dbReference type="InterPro" id="IPR058922">
    <property type="entry name" value="WHD_DRP"/>
</dbReference>
<dbReference type="GO" id="GO:0042742">
    <property type="term" value="P:defense response to bacterium"/>
    <property type="evidence" value="ECO:0007669"/>
    <property type="project" value="UniProtKB-ARBA"/>
</dbReference>
<name>A0A3B6FZH2_WHEAT</name>
<evidence type="ECO:0000313" key="6">
    <source>
        <dbReference type="EnsemblPlants" id="TraesCS3B02G607700.1"/>
    </source>
</evidence>
<reference evidence="6" key="2">
    <citation type="submission" date="2018-10" db="UniProtKB">
        <authorList>
            <consortium name="EnsemblPlants"/>
        </authorList>
    </citation>
    <scope>IDENTIFICATION</scope>
</reference>
<evidence type="ECO:0000256" key="1">
    <source>
        <dbReference type="ARBA" id="ARBA00022737"/>
    </source>
</evidence>
<dbReference type="InterPro" id="IPR027417">
    <property type="entry name" value="P-loop_NTPase"/>
</dbReference>
<dbReference type="Gramene" id="TraesROB_scaffold_011602_01G000200.1">
    <property type="protein sequence ID" value="TraesROB_scaffold_011602_01G000200.1"/>
    <property type="gene ID" value="TraesROB_scaffold_011602_01G000200"/>
</dbReference>
<dbReference type="InterPro" id="IPR002182">
    <property type="entry name" value="NB-ARC"/>
</dbReference>
<keyword evidence="1" id="KW-0677">Repeat</keyword>
<dbReference type="Gramene" id="TraesJUL3B03G01809600.1">
    <property type="protein sequence ID" value="TraesJUL3B03G01809600.1"/>
    <property type="gene ID" value="TraesJUL3B03G01809600"/>
</dbReference>
<dbReference type="PANTHER" id="PTHR23155">
    <property type="entry name" value="DISEASE RESISTANCE PROTEIN RP"/>
    <property type="match status" value="1"/>
</dbReference>
<dbReference type="Gene3D" id="3.80.10.10">
    <property type="entry name" value="Ribonuclease Inhibitor"/>
    <property type="match status" value="1"/>
</dbReference>
<dbReference type="GO" id="GO:0002758">
    <property type="term" value="P:innate immune response-activating signaling pathway"/>
    <property type="evidence" value="ECO:0007669"/>
    <property type="project" value="UniProtKB-ARBA"/>
</dbReference>
<evidence type="ECO:0000313" key="7">
    <source>
        <dbReference type="Proteomes" id="UP000019116"/>
    </source>
</evidence>
<evidence type="ECO:0000256" key="2">
    <source>
        <dbReference type="ARBA" id="ARBA00022821"/>
    </source>
</evidence>
<dbReference type="EnsemblPlants" id="TraesCS3B02G607700.1">
    <property type="protein sequence ID" value="TraesCS3B02G607700.1"/>
    <property type="gene ID" value="TraesCS3B02G607700"/>
</dbReference>
<dbReference type="OMA" id="PDTWNFL"/>
<dbReference type="FunFam" id="1.10.10.10:FF:000322">
    <property type="entry name" value="Probable disease resistance protein At1g63360"/>
    <property type="match status" value="1"/>
</dbReference>
<dbReference type="Gene3D" id="3.40.50.300">
    <property type="entry name" value="P-loop containing nucleotide triphosphate hydrolases"/>
    <property type="match status" value="1"/>
</dbReference>
<dbReference type="InterPro" id="IPR032675">
    <property type="entry name" value="LRR_dom_sf"/>
</dbReference>
<proteinExistence type="predicted"/>
<keyword evidence="7" id="KW-1185">Reference proteome</keyword>
<keyword evidence="2" id="KW-0611">Plant defense</keyword>
<accession>A0A3B6FZH2</accession>
<dbReference type="PRINTS" id="PR00364">
    <property type="entry name" value="DISEASERSIST"/>
</dbReference>
<organism evidence="6">
    <name type="scientific">Triticum aestivum</name>
    <name type="common">Wheat</name>
    <dbReference type="NCBI Taxonomy" id="4565"/>
    <lineage>
        <taxon>Eukaryota</taxon>
        <taxon>Viridiplantae</taxon>
        <taxon>Streptophyta</taxon>
        <taxon>Embryophyta</taxon>
        <taxon>Tracheophyta</taxon>
        <taxon>Spermatophyta</taxon>
        <taxon>Magnoliopsida</taxon>
        <taxon>Liliopsida</taxon>
        <taxon>Poales</taxon>
        <taxon>Poaceae</taxon>
        <taxon>BOP clade</taxon>
        <taxon>Pooideae</taxon>
        <taxon>Triticodae</taxon>
        <taxon>Triticeae</taxon>
        <taxon>Triticinae</taxon>
        <taxon>Triticum</taxon>
    </lineage>
</organism>
<dbReference type="Gene3D" id="1.10.10.10">
    <property type="entry name" value="Winged helix-like DNA-binding domain superfamily/Winged helix DNA-binding domain"/>
    <property type="match status" value="1"/>
</dbReference>
<evidence type="ECO:0000259" key="4">
    <source>
        <dbReference type="Pfam" id="PF23559"/>
    </source>
</evidence>
<feature type="domain" description="Disease resistance protein winged helix" evidence="4">
    <location>
        <begin position="183"/>
        <end position="255"/>
    </location>
</feature>
<dbReference type="Gramene" id="TraesCS3B03G1517000.1">
    <property type="protein sequence ID" value="TraesCS3B03G1517000.1.CDS"/>
    <property type="gene ID" value="TraesCS3B03G1517000"/>
</dbReference>
<dbReference type="Gramene" id="TraesNOR3B03G01818740.2">
    <property type="protein sequence ID" value="TraesNOR3B03G01818740.2"/>
    <property type="gene ID" value="TraesNOR3B03G01818740"/>
</dbReference>
<dbReference type="Pfam" id="PF23598">
    <property type="entry name" value="LRR_14"/>
    <property type="match status" value="1"/>
</dbReference>
<dbReference type="SMR" id="A0A3B6FZH2"/>
<dbReference type="Gramene" id="TraesJAG3B03G01802710.2">
    <property type="protein sequence ID" value="TraesJAG3B03G01802710.2"/>
    <property type="gene ID" value="TraesJAG3B03G01802710"/>
</dbReference>
<dbReference type="Pfam" id="PF23559">
    <property type="entry name" value="WHD_DRP"/>
    <property type="match status" value="1"/>
</dbReference>
<dbReference type="InterPro" id="IPR044974">
    <property type="entry name" value="Disease_R_plants"/>
</dbReference>
<dbReference type="Gramene" id="TraesCS3B02G607700.1">
    <property type="protein sequence ID" value="TraesCS3B02G607700.1"/>
    <property type="gene ID" value="TraesCS3B02G607700"/>
</dbReference>
<dbReference type="STRING" id="4565.A0A3B6FZH2"/>
<dbReference type="Gramene" id="TraesJAG3B03G01802710.1">
    <property type="protein sequence ID" value="TraesJAG3B03G01802710.1"/>
    <property type="gene ID" value="TraesJAG3B03G01802710"/>
</dbReference>
<reference evidence="6" key="1">
    <citation type="submission" date="2018-08" db="EMBL/GenBank/DDBJ databases">
        <authorList>
            <person name="Rossello M."/>
        </authorList>
    </citation>
    <scope>NUCLEOTIDE SEQUENCE [LARGE SCALE GENOMIC DNA]</scope>
    <source>
        <strain evidence="6">cv. Chinese Spring</strain>
    </source>
</reference>
<protein>
    <submittedName>
        <fullName evidence="6">Uncharacterized protein</fullName>
    </submittedName>
</protein>
<dbReference type="SUPFAM" id="SSF52540">
    <property type="entry name" value="P-loop containing nucleoside triphosphate hydrolases"/>
    <property type="match status" value="1"/>
</dbReference>
<dbReference type="Gramene" id="TraesKAR3B01G0563200.1">
    <property type="protein sequence ID" value="cds.TraesKAR3B01G0563200.1"/>
    <property type="gene ID" value="TraesKAR3B01G0563200"/>
</dbReference>
<feature type="domain" description="NB-ARC" evidence="3">
    <location>
        <begin position="3"/>
        <end position="95"/>
    </location>
</feature>
<evidence type="ECO:0000259" key="3">
    <source>
        <dbReference type="Pfam" id="PF00931"/>
    </source>
</evidence>
<dbReference type="GO" id="GO:0009626">
    <property type="term" value="P:plant-type hypersensitive response"/>
    <property type="evidence" value="ECO:0007669"/>
    <property type="project" value="UniProtKB-ARBA"/>
</dbReference>
<dbReference type="PANTHER" id="PTHR23155:SF1116">
    <property type="entry name" value="OS12G0273300 PROTEIN"/>
    <property type="match status" value="1"/>
</dbReference>
<dbReference type="Proteomes" id="UP000019116">
    <property type="component" value="Chromosome 3B"/>
</dbReference>
<dbReference type="GO" id="GO:0043531">
    <property type="term" value="F:ADP binding"/>
    <property type="evidence" value="ECO:0007669"/>
    <property type="project" value="InterPro"/>
</dbReference>
<dbReference type="InterPro" id="IPR042197">
    <property type="entry name" value="Apaf_helical"/>
</dbReference>